<protein>
    <submittedName>
        <fullName evidence="1">Uncharacterized protein</fullName>
    </submittedName>
</protein>
<dbReference type="Proteomes" id="UP000245379">
    <property type="component" value="Unassembled WGS sequence"/>
</dbReference>
<keyword evidence="2" id="KW-1185">Reference proteome</keyword>
<comment type="caution">
    <text evidence="1">The sequence shown here is derived from an EMBL/GenBank/DDBJ whole genome shotgun (WGS) entry which is preliminary data.</text>
</comment>
<name>A0A317EHQ0_9SPHI</name>
<dbReference type="EMBL" id="QGNZ01000004">
    <property type="protein sequence ID" value="PWS26114.1"/>
    <property type="molecule type" value="Genomic_DNA"/>
</dbReference>
<proteinExistence type="predicted"/>
<reference evidence="1 2" key="1">
    <citation type="submission" date="2018-05" db="EMBL/GenBank/DDBJ databases">
        <title>Pedobacter paludis sp. nov., isolated from wetland soil.</title>
        <authorList>
            <person name="Zhang Y."/>
            <person name="Wang G."/>
        </authorList>
    </citation>
    <scope>NUCLEOTIDE SEQUENCE [LARGE SCALE GENOMIC DNA]</scope>
    <source>
        <strain evidence="1 2">KCTC22721</strain>
    </source>
</reference>
<gene>
    <name evidence="1" type="ORF">DHW03_15055</name>
</gene>
<dbReference type="RefSeq" id="WP_109926679.1">
    <property type="nucleotide sequence ID" value="NZ_QGNZ01000004.1"/>
</dbReference>
<evidence type="ECO:0000313" key="1">
    <source>
        <dbReference type="EMBL" id="PWS26114.1"/>
    </source>
</evidence>
<dbReference type="OrthoDB" id="3681559at2"/>
<accession>A0A317EHQ0</accession>
<dbReference type="AlphaFoldDB" id="A0A317EHQ0"/>
<evidence type="ECO:0000313" key="2">
    <source>
        <dbReference type="Proteomes" id="UP000245379"/>
    </source>
</evidence>
<organism evidence="1 2">
    <name type="scientific">Pedobacter yonginense</name>
    <dbReference type="NCBI Taxonomy" id="651869"/>
    <lineage>
        <taxon>Bacteria</taxon>
        <taxon>Pseudomonadati</taxon>
        <taxon>Bacteroidota</taxon>
        <taxon>Sphingobacteriia</taxon>
        <taxon>Sphingobacteriales</taxon>
        <taxon>Sphingobacteriaceae</taxon>
        <taxon>Pedobacter</taxon>
    </lineage>
</organism>
<sequence length="67" mass="7609">MENDNKNIENAHSVHMALKDFHSAMITLSANDLANLHATDAIYEFALLTTGRPERYMGQMQIRNGFQ</sequence>